<organism evidence="2">
    <name type="scientific">Ixodes ricinus</name>
    <name type="common">Common tick</name>
    <name type="synonym">Acarus ricinus</name>
    <dbReference type="NCBI Taxonomy" id="34613"/>
    <lineage>
        <taxon>Eukaryota</taxon>
        <taxon>Metazoa</taxon>
        <taxon>Ecdysozoa</taxon>
        <taxon>Arthropoda</taxon>
        <taxon>Chelicerata</taxon>
        <taxon>Arachnida</taxon>
        <taxon>Acari</taxon>
        <taxon>Parasitiformes</taxon>
        <taxon>Ixodida</taxon>
        <taxon>Ixodoidea</taxon>
        <taxon>Ixodidae</taxon>
        <taxon>Ixodinae</taxon>
        <taxon>Ixodes</taxon>
    </lineage>
</organism>
<evidence type="ECO:0000256" key="1">
    <source>
        <dbReference type="SAM" id="SignalP"/>
    </source>
</evidence>
<accession>A0A6B0V0C7</accession>
<dbReference type="AlphaFoldDB" id="A0A6B0V0C7"/>
<proteinExistence type="predicted"/>
<reference evidence="2" key="1">
    <citation type="submission" date="2019-12" db="EMBL/GenBank/DDBJ databases">
        <title>An insight into the sialome of adult female Ixodes ricinus ticks feeding for 6 days.</title>
        <authorList>
            <person name="Perner J."/>
            <person name="Ribeiro J.M.C."/>
        </authorList>
    </citation>
    <scope>NUCLEOTIDE SEQUENCE</scope>
    <source>
        <strain evidence="2">Semi-engorged</strain>
        <tissue evidence="2">Salivary glands</tissue>
    </source>
</reference>
<protein>
    <submittedName>
        <fullName evidence="2">Putative secreted protein</fullName>
    </submittedName>
</protein>
<evidence type="ECO:0000313" key="2">
    <source>
        <dbReference type="EMBL" id="MXU95276.1"/>
    </source>
</evidence>
<keyword evidence="1" id="KW-0732">Signal</keyword>
<dbReference type="EMBL" id="GIFC01013193">
    <property type="protein sequence ID" value="MXU95276.1"/>
    <property type="molecule type" value="Transcribed_RNA"/>
</dbReference>
<feature type="chain" id="PRO_5025614072" evidence="1">
    <location>
        <begin position="20"/>
        <end position="182"/>
    </location>
</feature>
<feature type="signal peptide" evidence="1">
    <location>
        <begin position="1"/>
        <end position="19"/>
    </location>
</feature>
<sequence>MNFFGLALIFGCASLFVEGASYERRTLQEEGGRYVDGLHEGEDHSPTLSEAEQRVQRKYAAFIAVLKSGDPELTKPAKRRIEAKLNDFMVLLKDTEEGGRYVDGLHEGEDHSATLSEAEQRVQRKYAAFIAVLKSGDPELTKPAKKRIGEIHTYNNPLATLFQIFLLTYYVDDNVGVHLNLH</sequence>
<name>A0A6B0V0C7_IXORI</name>